<dbReference type="InterPro" id="IPR029069">
    <property type="entry name" value="HotDog_dom_sf"/>
</dbReference>
<evidence type="ECO:0000313" key="3">
    <source>
        <dbReference type="EMBL" id="SUZ57016.1"/>
    </source>
</evidence>
<gene>
    <name evidence="3" type="ORF">METZ01_LOCUS9870</name>
</gene>
<dbReference type="GO" id="GO:0044594">
    <property type="term" value="F:17-beta-hydroxysteroid dehydrogenase (NAD+) activity"/>
    <property type="evidence" value="ECO:0007669"/>
    <property type="project" value="TreeGrafter"/>
</dbReference>
<reference evidence="3" key="1">
    <citation type="submission" date="2018-05" db="EMBL/GenBank/DDBJ databases">
        <authorList>
            <person name="Lanie J.A."/>
            <person name="Ng W.-L."/>
            <person name="Kazmierczak K.M."/>
            <person name="Andrzejewski T.M."/>
            <person name="Davidsen T.M."/>
            <person name="Wayne K.J."/>
            <person name="Tettelin H."/>
            <person name="Glass J.I."/>
            <person name="Rusch D."/>
            <person name="Podicherti R."/>
            <person name="Tsui H.-C.T."/>
            <person name="Winkler M.E."/>
        </authorList>
    </citation>
    <scope>NUCLEOTIDE SEQUENCE</scope>
</reference>
<dbReference type="GO" id="GO:0003857">
    <property type="term" value="F:(3S)-3-hydroxyacyl-CoA dehydrogenase (NAD+) activity"/>
    <property type="evidence" value="ECO:0007669"/>
    <property type="project" value="TreeGrafter"/>
</dbReference>
<dbReference type="PANTHER" id="PTHR13078">
    <property type="entry name" value="PEROXISOMAL MULTIFUNCTIONAL ENZYME TYPE 2-RELATED"/>
    <property type="match status" value="1"/>
</dbReference>
<protein>
    <submittedName>
        <fullName evidence="3">Uncharacterized protein</fullName>
    </submittedName>
</protein>
<dbReference type="InterPro" id="IPR054357">
    <property type="entry name" value="MFE-2_N"/>
</dbReference>
<evidence type="ECO:0000259" key="2">
    <source>
        <dbReference type="Pfam" id="PF22622"/>
    </source>
</evidence>
<name>A0A381NQZ6_9ZZZZ</name>
<dbReference type="Gene3D" id="3.10.129.10">
    <property type="entry name" value="Hotdog Thioesterase"/>
    <property type="match status" value="2"/>
</dbReference>
<dbReference type="AlphaFoldDB" id="A0A381NQZ6"/>
<dbReference type="GO" id="GO:0006635">
    <property type="term" value="P:fatty acid beta-oxidation"/>
    <property type="evidence" value="ECO:0007669"/>
    <property type="project" value="TreeGrafter"/>
</dbReference>
<accession>A0A381NQZ6</accession>
<organism evidence="3">
    <name type="scientific">marine metagenome</name>
    <dbReference type="NCBI Taxonomy" id="408172"/>
    <lineage>
        <taxon>unclassified sequences</taxon>
        <taxon>metagenomes</taxon>
        <taxon>ecological metagenomes</taxon>
    </lineage>
</organism>
<proteinExistence type="predicted"/>
<feature type="domain" description="MaoC-like" evidence="1">
    <location>
        <begin position="163"/>
        <end position="255"/>
    </location>
</feature>
<dbReference type="EMBL" id="UINC01000536">
    <property type="protein sequence ID" value="SUZ57016.1"/>
    <property type="molecule type" value="Genomic_DNA"/>
</dbReference>
<dbReference type="Pfam" id="PF22622">
    <property type="entry name" value="MFE-2_hydrat-2_N"/>
    <property type="match status" value="1"/>
</dbReference>
<dbReference type="PANTHER" id="PTHR13078:SF56">
    <property type="entry name" value="PEROXISOMAL MULTIFUNCTIONAL ENZYME TYPE 2"/>
    <property type="match status" value="1"/>
</dbReference>
<dbReference type="GO" id="GO:0005777">
    <property type="term" value="C:peroxisome"/>
    <property type="evidence" value="ECO:0007669"/>
    <property type="project" value="TreeGrafter"/>
</dbReference>
<feature type="domain" description="Peroxisomal multifunctional enzyme type 2-like N-terminal" evidence="2">
    <location>
        <begin position="17"/>
        <end position="118"/>
    </location>
</feature>
<dbReference type="Pfam" id="PF01575">
    <property type="entry name" value="MaoC_dehydratas"/>
    <property type="match status" value="1"/>
</dbReference>
<dbReference type="SUPFAM" id="SSF54637">
    <property type="entry name" value="Thioesterase/thiol ester dehydrase-isomerase"/>
    <property type="match status" value="2"/>
</dbReference>
<dbReference type="GO" id="GO:0004300">
    <property type="term" value="F:enoyl-CoA hydratase activity"/>
    <property type="evidence" value="ECO:0007669"/>
    <property type="project" value="TreeGrafter"/>
</dbReference>
<evidence type="ECO:0000259" key="1">
    <source>
        <dbReference type="Pfam" id="PF01575"/>
    </source>
</evidence>
<dbReference type="InterPro" id="IPR002539">
    <property type="entry name" value="MaoC-like_dom"/>
</dbReference>
<sequence length="271" mass="29101">MVLSELVGYELGNRTISYVERDAILYALTVGASRFETDLVYERDLRVLPTYACALGLWAVEAAGELGAYDRKLSLHASQSLDIFMPLPKSGNFETSGKINGVWDKGKAALLDIEVECKYFRTSYGIFLPGLGGWGGERAGSSRASSASVSTVEETGKSWSGNYATSPEQAALYRLTGDLHPIHIDPSVAKANRFERPILHGLCTLGIVARMISEAEEVHPSELTKLNARLSSPVLPGDVIEVTANTTSIGLNFEAVVGSTPVLKGGRAAFC</sequence>